<keyword evidence="5" id="KW-1185">Reference proteome</keyword>
<dbReference type="Gene3D" id="3.40.640.10">
    <property type="entry name" value="Type I PLP-dependent aspartate aminotransferase-like (Major domain)"/>
    <property type="match status" value="1"/>
</dbReference>
<evidence type="ECO:0000256" key="2">
    <source>
        <dbReference type="ARBA" id="ARBA00022898"/>
    </source>
</evidence>
<dbReference type="InterPro" id="IPR015421">
    <property type="entry name" value="PyrdxlP-dep_Trfase_major"/>
</dbReference>
<proteinExistence type="predicted"/>
<reference evidence="4 5" key="1">
    <citation type="submission" date="2024-02" db="EMBL/GenBank/DDBJ databases">
        <title>Whole genome sequencing of Parabacteroides sp. AD58.</title>
        <authorList>
            <person name="Chaplin A.V."/>
            <person name="Pikina A.P."/>
            <person name="Sokolova S.R."/>
            <person name="Korostin D.O."/>
            <person name="Efimov B.A."/>
        </authorList>
    </citation>
    <scope>NUCLEOTIDE SEQUENCE [LARGE SCALE GENOMIC DNA]</scope>
    <source>
        <strain evidence="4 5">AD58</strain>
    </source>
</reference>
<sequence length="340" mass="39547">MLFGHGDDYYRSAGERLINYSSNVWYGAEIEPLKAYLAANIDRITRYPEPDAGSLKRMLAEAHQLAPDRLLVTNGSITAFYLIAQAWQKSRSLIVVPSFAEYEDACRLYQHTLTFFPNQQDLSCMDLSQQDFCWICNPNNPDGRLITRERLLDLIERNPQTTFVIDQVYADFYPGYLLDLKEVETHPNLIIVQSISKLHKIPGMRIGYLVASPEMIRQIAAYLIPWSVNALAIEVGKYILQHPEQFVLPLEQWLNETHRLQEQIRSLGIESYPSAVTFFLNRLPEGRKASQLKDYLLKEKRILIRDASNFRTLDERYFRLSTQRPEENEVLLEAIRNWTK</sequence>
<feature type="domain" description="Aminotransferase class I/classII large" evidence="3">
    <location>
        <begin position="18"/>
        <end position="335"/>
    </location>
</feature>
<evidence type="ECO:0000256" key="1">
    <source>
        <dbReference type="ARBA" id="ARBA00001933"/>
    </source>
</evidence>
<dbReference type="PANTHER" id="PTHR42885:SF1">
    <property type="entry name" value="THREONINE-PHOSPHATE DECARBOXYLASE"/>
    <property type="match status" value="1"/>
</dbReference>
<accession>A0ABZ2ILA4</accession>
<comment type="cofactor">
    <cofactor evidence="1">
        <name>pyridoxal 5'-phosphate</name>
        <dbReference type="ChEBI" id="CHEBI:597326"/>
    </cofactor>
</comment>
<dbReference type="InterPro" id="IPR004839">
    <property type="entry name" value="Aminotransferase_I/II_large"/>
</dbReference>
<dbReference type="PANTHER" id="PTHR42885">
    <property type="entry name" value="HISTIDINOL-PHOSPHATE AMINOTRANSFERASE-RELATED"/>
    <property type="match status" value="1"/>
</dbReference>
<keyword evidence="4" id="KW-0032">Aminotransferase</keyword>
<keyword evidence="4" id="KW-0808">Transferase</keyword>
<dbReference type="Proteomes" id="UP001320603">
    <property type="component" value="Chromosome"/>
</dbReference>
<dbReference type="InterPro" id="IPR015424">
    <property type="entry name" value="PyrdxlP-dep_Trfase"/>
</dbReference>
<dbReference type="EMBL" id="CP146284">
    <property type="protein sequence ID" value="WWV66173.1"/>
    <property type="molecule type" value="Genomic_DNA"/>
</dbReference>
<evidence type="ECO:0000313" key="4">
    <source>
        <dbReference type="EMBL" id="WWV66173.1"/>
    </source>
</evidence>
<evidence type="ECO:0000259" key="3">
    <source>
        <dbReference type="Pfam" id="PF00155"/>
    </source>
</evidence>
<keyword evidence="2" id="KW-0663">Pyridoxal phosphate</keyword>
<dbReference type="GO" id="GO:0008483">
    <property type="term" value="F:transaminase activity"/>
    <property type="evidence" value="ECO:0007669"/>
    <property type="project" value="UniProtKB-KW"/>
</dbReference>
<dbReference type="SUPFAM" id="SSF53383">
    <property type="entry name" value="PLP-dependent transferases"/>
    <property type="match status" value="1"/>
</dbReference>
<name>A0ABZ2ILA4_9BACT</name>
<dbReference type="CDD" id="cd00609">
    <property type="entry name" value="AAT_like"/>
    <property type="match status" value="1"/>
</dbReference>
<organism evidence="4 5">
    <name type="scientific">Parabacteroides absconsus</name>
    <dbReference type="NCBI Taxonomy" id="2951805"/>
    <lineage>
        <taxon>Bacteria</taxon>
        <taxon>Pseudomonadati</taxon>
        <taxon>Bacteroidota</taxon>
        <taxon>Bacteroidia</taxon>
        <taxon>Bacteroidales</taxon>
        <taxon>Tannerellaceae</taxon>
        <taxon>Parabacteroides</taxon>
    </lineage>
</organism>
<protein>
    <submittedName>
        <fullName evidence="4">Aminotransferase class I/II-fold pyridoxal phosphate-dependent enzyme</fullName>
    </submittedName>
</protein>
<gene>
    <name evidence="4" type="ORF">NEE14_014485</name>
</gene>
<dbReference type="Gene3D" id="3.90.1150.10">
    <property type="entry name" value="Aspartate Aminotransferase, domain 1"/>
    <property type="match status" value="1"/>
</dbReference>
<evidence type="ECO:0000313" key="5">
    <source>
        <dbReference type="Proteomes" id="UP001320603"/>
    </source>
</evidence>
<dbReference type="InterPro" id="IPR015422">
    <property type="entry name" value="PyrdxlP-dep_Trfase_small"/>
</dbReference>
<dbReference type="RefSeq" id="WP_251967305.1">
    <property type="nucleotide sequence ID" value="NZ_CP146284.1"/>
</dbReference>
<dbReference type="Pfam" id="PF00155">
    <property type="entry name" value="Aminotran_1_2"/>
    <property type="match status" value="1"/>
</dbReference>